<name>A0A7K1KL85_9BACT</name>
<evidence type="ECO:0008006" key="4">
    <source>
        <dbReference type="Google" id="ProtNLM"/>
    </source>
</evidence>
<keyword evidence="1" id="KW-0732">Signal</keyword>
<keyword evidence="3" id="KW-1185">Reference proteome</keyword>
<evidence type="ECO:0000313" key="3">
    <source>
        <dbReference type="Proteomes" id="UP000461162"/>
    </source>
</evidence>
<comment type="caution">
    <text evidence="2">The sequence shown here is derived from an EMBL/GenBank/DDBJ whole genome shotgun (WGS) entry which is preliminary data.</text>
</comment>
<reference evidence="2 3" key="1">
    <citation type="submission" date="2019-11" db="EMBL/GenBank/DDBJ databases">
        <title>Pseudodesulfovibrio alkaliphilus, sp. nov., an alkaliphilic sulfate-reducing bacteria from mud volcano of Taman peninsula, Russia.</title>
        <authorList>
            <person name="Frolova A."/>
            <person name="Merkel A.Y."/>
            <person name="Slobodkin A.I."/>
        </authorList>
    </citation>
    <scope>NUCLEOTIDE SEQUENCE [LARGE SCALE GENOMIC DNA]</scope>
    <source>
        <strain evidence="2 3">F-1</strain>
    </source>
</reference>
<accession>A0A7K1KL85</accession>
<dbReference type="AlphaFoldDB" id="A0A7K1KL85"/>
<protein>
    <recommendedName>
        <fullName evidence="4">DUF302 domain-containing protein</fullName>
    </recommendedName>
</protein>
<dbReference type="EMBL" id="WODC01000002">
    <property type="protein sequence ID" value="MUM76844.1"/>
    <property type="molecule type" value="Genomic_DNA"/>
</dbReference>
<evidence type="ECO:0000256" key="1">
    <source>
        <dbReference type="SAM" id="SignalP"/>
    </source>
</evidence>
<feature type="chain" id="PRO_5029830639" description="DUF302 domain-containing protein" evidence="1">
    <location>
        <begin position="24"/>
        <end position="163"/>
    </location>
</feature>
<organism evidence="2 3">
    <name type="scientific">Pseudodesulfovibrio alkaliphilus</name>
    <dbReference type="NCBI Taxonomy" id="2661613"/>
    <lineage>
        <taxon>Bacteria</taxon>
        <taxon>Pseudomonadati</taxon>
        <taxon>Thermodesulfobacteriota</taxon>
        <taxon>Desulfovibrionia</taxon>
        <taxon>Desulfovibrionales</taxon>
        <taxon>Desulfovibrionaceae</taxon>
    </lineage>
</organism>
<dbReference type="RefSeq" id="WP_155932496.1">
    <property type="nucleotide sequence ID" value="NZ_WODC01000002.1"/>
</dbReference>
<proteinExistence type="predicted"/>
<feature type="signal peptide" evidence="1">
    <location>
        <begin position="1"/>
        <end position="23"/>
    </location>
</feature>
<evidence type="ECO:0000313" key="2">
    <source>
        <dbReference type="EMBL" id="MUM76844.1"/>
    </source>
</evidence>
<gene>
    <name evidence="2" type="ORF">GKC30_04265</name>
</gene>
<sequence length="163" mass="17813">MRRTLTVTILAILLAATAVPARADMGAKFAAIRILDDITVLVDVAGGGLEPAELRSYAVNAFVRNMRGMVVNDGAVVENYPAAGYEPANVGYIIMKIMSMHTESGLNVYHLDFEFGIPPRQVYWDTATMGVAPTHLDLRKEVLEDIDEVMETFAAAFYTARGE</sequence>
<dbReference type="Proteomes" id="UP000461162">
    <property type="component" value="Unassembled WGS sequence"/>
</dbReference>